<evidence type="ECO:0008006" key="3">
    <source>
        <dbReference type="Google" id="ProtNLM"/>
    </source>
</evidence>
<evidence type="ECO:0000313" key="1">
    <source>
        <dbReference type="EMBL" id="CCH29279.1"/>
    </source>
</evidence>
<dbReference type="EMBL" id="HE804045">
    <property type="protein sequence ID" value="CCH29279.1"/>
    <property type="molecule type" value="Genomic_DNA"/>
</dbReference>
<gene>
    <name evidence="1" type="ordered locus">BN6_19600</name>
</gene>
<evidence type="ECO:0000313" key="2">
    <source>
        <dbReference type="Proteomes" id="UP000006281"/>
    </source>
</evidence>
<dbReference type="HOGENOM" id="CLU_030181_0_1_11"/>
<dbReference type="Proteomes" id="UP000006281">
    <property type="component" value="Chromosome"/>
</dbReference>
<accession>K0JWW7</accession>
<organism evidence="1 2">
    <name type="scientific">Saccharothrix espanaensis (strain ATCC 51144 / DSM 44229 / JCM 9112 / NBRC 15066 / NRRL 15764)</name>
    <dbReference type="NCBI Taxonomy" id="1179773"/>
    <lineage>
        <taxon>Bacteria</taxon>
        <taxon>Bacillati</taxon>
        <taxon>Actinomycetota</taxon>
        <taxon>Actinomycetes</taxon>
        <taxon>Pseudonocardiales</taxon>
        <taxon>Pseudonocardiaceae</taxon>
        <taxon>Saccharothrix</taxon>
    </lineage>
</organism>
<dbReference type="OrthoDB" id="3264463at2"/>
<name>K0JWW7_SACES</name>
<dbReference type="Pfam" id="PF13830">
    <property type="entry name" value="DUF4192"/>
    <property type="match status" value="1"/>
</dbReference>
<dbReference type="STRING" id="1179773.BN6_19600"/>
<reference evidence="1 2" key="1">
    <citation type="journal article" date="2012" name="BMC Genomics">
        <title>Complete genome sequence of Saccharothrix espanaensis DSM 44229T and comparison to the other completely sequenced Pseudonocardiaceae.</title>
        <authorList>
            <person name="Strobel T."/>
            <person name="Al-Dilaimi A."/>
            <person name="Blom J."/>
            <person name="Gessner A."/>
            <person name="Kalinowski J."/>
            <person name="Luzhetska M."/>
            <person name="Puhler A."/>
            <person name="Szczepanowski R."/>
            <person name="Bechthold A."/>
            <person name="Ruckert C."/>
        </authorList>
    </citation>
    <scope>NUCLEOTIDE SEQUENCE [LARGE SCALE GENOMIC DNA]</scope>
    <source>
        <strain evidence="2">ATCC 51144 / DSM 44229 / JCM 9112 / NBRC 15066 / NRRL 15764</strain>
    </source>
</reference>
<dbReference type="RefSeq" id="WP_015099392.1">
    <property type="nucleotide sequence ID" value="NC_019673.1"/>
</dbReference>
<dbReference type="PATRIC" id="fig|1179773.3.peg.1968"/>
<dbReference type="eggNOG" id="ENOG5031GJC">
    <property type="taxonomic scope" value="Bacteria"/>
</dbReference>
<sequence length="366" mass="39194">MTDDQTVPVEHDEHAAAPEQIPLTDPGDMIAALPHLLGFYPADSLILLGLDGDRIRVTLRVDLVEVRHDRRLADQLAADLSRQNPTAVVGVVVGDDLDLDGVGSRTRLAAHLAVEFAVHGVHTHFYGVPRVAAGERWFAYDDPSRTGQVPDPSGSLMHALTVSRGLAVQPSREALAATLEPDTDEALARRAGLIGDLLKAGVGSPQDMEAAFQKVRAQVERAVDRVEPLTDAEIVELGVALSDPWARDWCLALAIDPLAGAAERLWTELVRTLPAPECAHPASLLAIFAYIRGDGPLASLALDHALDADPDHRLSVLVNIALENGMPPETIRGLAERCVELRHATLAAKSGDDPASTHENTSSEEN</sequence>
<protein>
    <recommendedName>
        <fullName evidence="3">DUF4192 domain-containing protein</fullName>
    </recommendedName>
</protein>
<dbReference type="BioCyc" id="SESP1179773:BN6_RS09625-MONOMER"/>
<dbReference type="KEGG" id="sesp:BN6_19600"/>
<dbReference type="AlphaFoldDB" id="K0JWW7"/>
<keyword evidence="2" id="KW-1185">Reference proteome</keyword>
<proteinExistence type="predicted"/>
<dbReference type="InterPro" id="IPR025447">
    <property type="entry name" value="DUF4192"/>
</dbReference>